<dbReference type="RefSeq" id="WP_379665788.1">
    <property type="nucleotide sequence ID" value="NZ_JBHULH010000003.1"/>
</dbReference>
<dbReference type="Pfam" id="PF04264">
    <property type="entry name" value="YceI"/>
    <property type="match status" value="1"/>
</dbReference>
<organism evidence="2 3">
    <name type="scientific">Pseudotenacibaculum haliotis</name>
    <dbReference type="NCBI Taxonomy" id="1862138"/>
    <lineage>
        <taxon>Bacteria</taxon>
        <taxon>Pseudomonadati</taxon>
        <taxon>Bacteroidota</taxon>
        <taxon>Flavobacteriia</taxon>
        <taxon>Flavobacteriales</taxon>
        <taxon>Flavobacteriaceae</taxon>
        <taxon>Pseudotenacibaculum</taxon>
    </lineage>
</organism>
<dbReference type="InterPro" id="IPR007372">
    <property type="entry name" value="Lipid/polyisoprenoid-bd_YceI"/>
</dbReference>
<dbReference type="InterPro" id="IPR036761">
    <property type="entry name" value="TTHA0802/YceI-like_sf"/>
</dbReference>
<name>A0ABW5LQI4_9FLAO</name>
<feature type="domain" description="Lipid/polyisoprenoid-binding YceI-like" evidence="1">
    <location>
        <begin position="43"/>
        <end position="175"/>
    </location>
</feature>
<evidence type="ECO:0000313" key="3">
    <source>
        <dbReference type="Proteomes" id="UP001597508"/>
    </source>
</evidence>
<reference evidence="3" key="1">
    <citation type="journal article" date="2019" name="Int. J. Syst. Evol. Microbiol.">
        <title>The Global Catalogue of Microorganisms (GCM) 10K type strain sequencing project: providing services to taxonomists for standard genome sequencing and annotation.</title>
        <authorList>
            <consortium name="The Broad Institute Genomics Platform"/>
            <consortium name="The Broad Institute Genome Sequencing Center for Infectious Disease"/>
            <person name="Wu L."/>
            <person name="Ma J."/>
        </authorList>
    </citation>
    <scope>NUCLEOTIDE SEQUENCE [LARGE SCALE GENOMIC DNA]</scope>
    <source>
        <strain evidence="3">KCTC 52127</strain>
    </source>
</reference>
<dbReference type="SUPFAM" id="SSF101874">
    <property type="entry name" value="YceI-like"/>
    <property type="match status" value="1"/>
</dbReference>
<keyword evidence="3" id="KW-1185">Reference proteome</keyword>
<dbReference type="Proteomes" id="UP001597508">
    <property type="component" value="Unassembled WGS sequence"/>
</dbReference>
<sequence>MRKKLLLLFLVICLSFVSKKEKPFIEREGTITFFSYTPVENIQATSTAVQSVLESSTGEIRVQVLMRTFEFKKSLMYEHFNESYIESDLYPEAILQGKILDFDPNAKVQTRIVRGDFTLRGITKPLDVKVTITKEQNSYKIEGELEVKIKDHDIRVPRVLSANIAKKIQVSFNFQYELYEN</sequence>
<dbReference type="EMBL" id="JBHULH010000003">
    <property type="protein sequence ID" value="MFD2567078.1"/>
    <property type="molecule type" value="Genomic_DNA"/>
</dbReference>
<evidence type="ECO:0000313" key="2">
    <source>
        <dbReference type="EMBL" id="MFD2567078.1"/>
    </source>
</evidence>
<accession>A0ABW5LQI4</accession>
<protein>
    <submittedName>
        <fullName evidence="2">YceI family protein</fullName>
    </submittedName>
</protein>
<evidence type="ECO:0000259" key="1">
    <source>
        <dbReference type="Pfam" id="PF04264"/>
    </source>
</evidence>
<proteinExistence type="predicted"/>
<comment type="caution">
    <text evidence="2">The sequence shown here is derived from an EMBL/GenBank/DDBJ whole genome shotgun (WGS) entry which is preliminary data.</text>
</comment>
<gene>
    <name evidence="2" type="ORF">ACFSRZ_06815</name>
</gene>
<dbReference type="Gene3D" id="2.40.128.110">
    <property type="entry name" value="Lipid/polyisoprenoid-binding, YceI-like"/>
    <property type="match status" value="1"/>
</dbReference>